<comment type="caution">
    <text evidence="1">The sequence shown here is derived from an EMBL/GenBank/DDBJ whole genome shotgun (WGS) entry which is preliminary data.</text>
</comment>
<sequence length="20" mass="2237">EITDAKTIMLLQHAKIKGII</sequence>
<dbReference type="AlphaFoldDB" id="A0A4Y7U4Z0"/>
<accession>A0A4Y7U4Z0</accession>
<dbReference type="EMBL" id="QWDN01000805">
    <property type="protein sequence ID" value="TEB40879.1"/>
    <property type="molecule type" value="Genomic_DNA"/>
</dbReference>
<organism evidence="1 2">
    <name type="scientific">Flavobacterium circumlabens</name>
    <dbReference type="NCBI Taxonomy" id="2133765"/>
    <lineage>
        <taxon>Bacteria</taxon>
        <taxon>Pseudomonadati</taxon>
        <taxon>Bacteroidota</taxon>
        <taxon>Flavobacteriia</taxon>
        <taxon>Flavobacteriales</taxon>
        <taxon>Flavobacteriaceae</taxon>
        <taxon>Flavobacterium</taxon>
    </lineage>
</organism>
<evidence type="ECO:0000313" key="1">
    <source>
        <dbReference type="EMBL" id="TEB40879.1"/>
    </source>
</evidence>
<feature type="non-terminal residue" evidence="1">
    <location>
        <position position="1"/>
    </location>
</feature>
<name>A0A4Y7U4Z0_9FLAO</name>
<proteinExistence type="predicted"/>
<dbReference type="Proteomes" id="UP000298340">
    <property type="component" value="Unassembled WGS sequence"/>
</dbReference>
<reference evidence="1 2" key="1">
    <citation type="journal article" date="2018" name="Syst. Appl. Microbiol.">
        <title>Flavobacterium circumlabens sp. nov. and Flavobacterium cupreum sp. nov., two psychrotrophic species isolated from Antarctic environmental samples.</title>
        <authorList>
            <person name="Kralova S."/>
            <person name="Busse H.J."/>
            <person name="Svec P."/>
            <person name="Maslanova I."/>
            <person name="Stankova E."/>
            <person name="Bartak M."/>
            <person name="Sedlacek I."/>
        </authorList>
    </citation>
    <scope>NUCLEOTIDE SEQUENCE [LARGE SCALE GENOMIC DNA]</scope>
    <source>
        <strain evidence="1 2">CCM 8828</strain>
    </source>
</reference>
<evidence type="ECO:0000313" key="2">
    <source>
        <dbReference type="Proteomes" id="UP000298340"/>
    </source>
</evidence>
<gene>
    <name evidence="1" type="ORF">D0809_28370</name>
</gene>
<protein>
    <submittedName>
        <fullName evidence="1">GDP-mannose pyrophosphatase</fullName>
    </submittedName>
</protein>